<organism evidence="1 2">
    <name type="scientific">Pyronema omphalodes (strain CBS 100304)</name>
    <name type="common">Pyronema confluens</name>
    <dbReference type="NCBI Taxonomy" id="1076935"/>
    <lineage>
        <taxon>Eukaryota</taxon>
        <taxon>Fungi</taxon>
        <taxon>Dikarya</taxon>
        <taxon>Ascomycota</taxon>
        <taxon>Pezizomycotina</taxon>
        <taxon>Pezizomycetes</taxon>
        <taxon>Pezizales</taxon>
        <taxon>Pyronemataceae</taxon>
        <taxon>Pyronema</taxon>
    </lineage>
</organism>
<dbReference type="Proteomes" id="UP000018144">
    <property type="component" value="Unassembled WGS sequence"/>
</dbReference>
<name>U4LAU7_PYROM</name>
<evidence type="ECO:0000313" key="1">
    <source>
        <dbReference type="EMBL" id="CCX16251.1"/>
    </source>
</evidence>
<dbReference type="AlphaFoldDB" id="U4LAU7"/>
<protein>
    <submittedName>
        <fullName evidence="1">Uncharacterized protein</fullName>
    </submittedName>
</protein>
<evidence type="ECO:0000313" key="2">
    <source>
        <dbReference type="Proteomes" id="UP000018144"/>
    </source>
</evidence>
<dbReference type="EMBL" id="HF936373">
    <property type="protein sequence ID" value="CCX16251.1"/>
    <property type="molecule type" value="Genomic_DNA"/>
</dbReference>
<accession>U4LAU7</accession>
<sequence>MRTHTTFGCSINICWGGYLNFLQQAARQYIEAQSKALQNSSQTSNPDRA</sequence>
<reference evidence="1 2" key="1">
    <citation type="journal article" date="2013" name="PLoS Genet.">
        <title>The genome and development-dependent transcriptomes of Pyronema confluens: a window into fungal evolution.</title>
        <authorList>
            <person name="Traeger S."/>
            <person name="Altegoer F."/>
            <person name="Freitag M."/>
            <person name="Gabaldon T."/>
            <person name="Kempken F."/>
            <person name="Kumar A."/>
            <person name="Marcet-Houben M."/>
            <person name="Poggeler S."/>
            <person name="Stajich J.E."/>
            <person name="Nowrousian M."/>
        </authorList>
    </citation>
    <scope>NUCLEOTIDE SEQUENCE [LARGE SCALE GENOMIC DNA]</scope>
    <source>
        <strain evidence="2">CBS 100304</strain>
        <tissue evidence="1">Vegetative mycelium</tissue>
    </source>
</reference>
<gene>
    <name evidence="1" type="ORF">PCON_02847</name>
</gene>
<proteinExistence type="predicted"/>
<keyword evidence="2" id="KW-1185">Reference proteome</keyword>